<evidence type="ECO:0000313" key="22">
    <source>
        <dbReference type="Proteomes" id="UP000488521"/>
    </source>
</evidence>
<dbReference type="NCBIfam" id="TIGR04057">
    <property type="entry name" value="SusC_RagA_signa"/>
    <property type="match status" value="1"/>
</dbReference>
<dbReference type="KEGG" id="btho:Btheta7330_04793"/>
<evidence type="ECO:0000313" key="13">
    <source>
        <dbReference type="EMBL" id="UYU68199.1"/>
    </source>
</evidence>
<dbReference type="Proteomes" id="UP000095576">
    <property type="component" value="Unassembled WGS sequence"/>
</dbReference>
<dbReference type="EMBL" id="WCRS01000004">
    <property type="protein sequence ID" value="KAB4475370.1"/>
    <property type="molecule type" value="Genomic_DNA"/>
</dbReference>
<dbReference type="InterPro" id="IPR023996">
    <property type="entry name" value="TonB-dep_OMP_SusC/RagA"/>
</dbReference>
<dbReference type="EMBL" id="CP083681">
    <property type="protein sequence ID" value="UYU70125.1"/>
    <property type="molecule type" value="Genomic_DNA"/>
</dbReference>
<evidence type="ECO:0000313" key="9">
    <source>
        <dbReference type="EMBL" id="KAB4481419.1"/>
    </source>
</evidence>
<evidence type="ECO:0000259" key="3">
    <source>
        <dbReference type="Pfam" id="PF07715"/>
    </source>
</evidence>
<name>A0A0P0FG34_BACT4</name>
<reference evidence="19 20" key="3">
    <citation type="journal article" date="2019" name="Nat. Med.">
        <title>A library of human gut bacterial isolates paired with longitudinal multiomics data enables mechanistic microbiome research.</title>
        <authorList>
            <person name="Poyet M."/>
            <person name="Groussin M."/>
            <person name="Gibbons S.M."/>
            <person name="Avila-Pacheco J."/>
            <person name="Jiang X."/>
            <person name="Kearney S.M."/>
            <person name="Perrotta A.R."/>
            <person name="Berdy B."/>
            <person name="Zhao S."/>
            <person name="Lieberman T.D."/>
            <person name="Swanson P.K."/>
            <person name="Smith M."/>
            <person name="Roesemann S."/>
            <person name="Alexander J.E."/>
            <person name="Rich S.A."/>
            <person name="Livny J."/>
            <person name="Vlamakis H."/>
            <person name="Clish C."/>
            <person name="Bullock K."/>
            <person name="Deik A."/>
            <person name="Scott J."/>
            <person name="Pierce K.A."/>
            <person name="Xavier R.J."/>
            <person name="Alm E.J."/>
        </authorList>
    </citation>
    <scope>NUCLEOTIDE SEQUENCE [LARGE SCALE GENOMIC DNA]</scope>
    <source>
        <strain evidence="8 22">BIOML-A156</strain>
        <strain evidence="9 19">BIOML-A162</strain>
        <strain evidence="7 21">BIOML-A165</strain>
        <strain evidence="6 20">BIOML-A188</strain>
    </source>
</reference>
<keyword evidence="1" id="KW-0998">Cell outer membrane</keyword>
<dbReference type="InterPro" id="IPR023997">
    <property type="entry name" value="TonB-dep_OMP_SusC/RagA_CS"/>
</dbReference>
<reference evidence="5 16" key="1">
    <citation type="submission" date="2015-09" db="EMBL/GenBank/DDBJ databases">
        <authorList>
            <consortium name="Pathogen Informatics"/>
        </authorList>
    </citation>
    <scope>NUCLEOTIDE SEQUENCE [LARGE SCALE GENOMIC DNA]</scope>
    <source>
        <strain evidence="5 16">2789STDY5834899</strain>
    </source>
</reference>
<keyword evidence="1" id="KW-0813">Transport</keyword>
<evidence type="ECO:0000313" key="16">
    <source>
        <dbReference type="Proteomes" id="UP000095576"/>
    </source>
</evidence>
<accession>A0A0P0FG34</accession>
<evidence type="ECO:0000256" key="1">
    <source>
        <dbReference type="PROSITE-ProRule" id="PRU01360"/>
    </source>
</evidence>
<dbReference type="SUPFAM" id="SSF56935">
    <property type="entry name" value="Porins"/>
    <property type="match status" value="1"/>
</dbReference>
<dbReference type="Gene3D" id="2.60.40.1120">
    <property type="entry name" value="Carboxypeptidase-like, regulatory domain"/>
    <property type="match status" value="1"/>
</dbReference>
<dbReference type="EMBL" id="WCSB01000018">
    <property type="protein sequence ID" value="KAB4449922.1"/>
    <property type="molecule type" value="Genomic_DNA"/>
</dbReference>
<dbReference type="InterPro" id="IPR012910">
    <property type="entry name" value="Plug_dom"/>
</dbReference>
<evidence type="ECO:0000313" key="24">
    <source>
        <dbReference type="Proteomes" id="UP001156218"/>
    </source>
</evidence>
<feature type="domain" description="TonB-dependent receptor plug" evidence="3">
    <location>
        <begin position="116"/>
        <end position="223"/>
    </location>
</feature>
<dbReference type="EMBL" id="CZAP01000007">
    <property type="protein sequence ID" value="CUP54749.1"/>
    <property type="molecule type" value="Genomic_DNA"/>
</dbReference>
<accession>C6IUN5</accession>
<dbReference type="NCBIfam" id="TIGR04056">
    <property type="entry name" value="OMP_RagA_SusC"/>
    <property type="match status" value="1"/>
</dbReference>
<dbReference type="InterPro" id="IPR008969">
    <property type="entry name" value="CarboxyPept-like_regulatory"/>
</dbReference>
<dbReference type="GeneID" id="60924681"/>
<evidence type="ECO:0000313" key="8">
    <source>
        <dbReference type="EMBL" id="KAB4475370.1"/>
    </source>
</evidence>
<dbReference type="PROSITE" id="PS52016">
    <property type="entry name" value="TONB_DEPENDENT_REC_3"/>
    <property type="match status" value="1"/>
</dbReference>
<evidence type="ECO:0000313" key="11">
    <source>
        <dbReference type="EMBL" id="RHD91048.1"/>
    </source>
</evidence>
<dbReference type="EMBL" id="CP083680">
    <property type="protein sequence ID" value="UYU68199.1"/>
    <property type="molecule type" value="Genomic_DNA"/>
</dbReference>
<dbReference type="Gene3D" id="2.170.130.10">
    <property type="entry name" value="TonB-dependent receptor, plug domain"/>
    <property type="match status" value="1"/>
</dbReference>
<evidence type="ECO:0000313" key="20">
    <source>
        <dbReference type="Proteomes" id="UP000440614"/>
    </source>
</evidence>
<protein>
    <submittedName>
        <fullName evidence="5">Outer membrane receptor for ferrienterochelin and colicins</fullName>
    </submittedName>
    <submittedName>
        <fullName evidence="4">SusC/RagA family TonB-linked outer membrane protein</fullName>
    </submittedName>
    <submittedName>
        <fullName evidence="11">TonB-dependent receptor</fullName>
    </submittedName>
</protein>
<dbReference type="FunFam" id="2.60.40.1120:FF:000003">
    <property type="entry name" value="Outer membrane protein Omp121"/>
    <property type="match status" value="1"/>
</dbReference>
<comment type="subcellular location">
    <subcellularLocation>
        <location evidence="1">Cell outer membrane</location>
        <topology evidence="1">Multi-pass membrane protein</topology>
    </subcellularLocation>
</comment>
<dbReference type="Proteomes" id="UP000488521">
    <property type="component" value="Unassembled WGS sequence"/>
</dbReference>
<evidence type="ECO:0000313" key="6">
    <source>
        <dbReference type="EMBL" id="KAB4314329.1"/>
    </source>
</evidence>
<dbReference type="RefSeq" id="WP_008767691.1">
    <property type="nucleotide sequence ID" value="NZ_AP022660.1"/>
</dbReference>
<keyword evidence="11" id="KW-0675">Receptor</keyword>
<dbReference type="Proteomes" id="UP000440614">
    <property type="component" value="Unassembled WGS sequence"/>
</dbReference>
<evidence type="ECO:0000313" key="15">
    <source>
        <dbReference type="EMBL" id="UYU89309.1"/>
    </source>
</evidence>
<dbReference type="Proteomes" id="UP001156216">
    <property type="component" value="Chromosome"/>
</dbReference>
<dbReference type="Proteomes" id="UP000284785">
    <property type="component" value="Unassembled WGS sequence"/>
</dbReference>
<keyword evidence="1" id="KW-1134">Transmembrane beta strand</keyword>
<keyword evidence="2" id="KW-0732">Signal</keyword>
<dbReference type="FunFam" id="2.170.130.10:FF:000003">
    <property type="entry name" value="SusC/RagA family TonB-linked outer membrane protein"/>
    <property type="match status" value="1"/>
</dbReference>
<evidence type="ECO:0000313" key="19">
    <source>
        <dbReference type="Proteomes" id="UP000436858"/>
    </source>
</evidence>
<reference evidence="4 23" key="4">
    <citation type="submission" date="2020-02" db="EMBL/GenBank/DDBJ databases">
        <title>Whole-genome sequencing and comparative analysis of the genomes of Bacteroides thetaiotaomicron and Escherichia coli isolated from a healthy resident in Vietnam.</title>
        <authorList>
            <person name="Mohsin M."/>
            <person name="Tanaka K."/>
            <person name="Kawahara R."/>
            <person name="Kondo S."/>
            <person name="Noguchi H."/>
            <person name="Motooka D."/>
            <person name="Nakamura S."/>
            <person name="Khong D.T."/>
            <person name="Nguyen T.N."/>
            <person name="Tran H.T."/>
            <person name="Yamamoto Y."/>
        </authorList>
    </citation>
    <scope>NUCLEOTIDE SEQUENCE [LARGE SCALE GENOMIC DNA]</scope>
    <source>
        <strain evidence="4 23">F9-2</strain>
    </source>
</reference>
<evidence type="ECO:0000313" key="17">
    <source>
        <dbReference type="Proteomes" id="UP000283616"/>
    </source>
</evidence>
<dbReference type="EMBL" id="WCSY01000006">
    <property type="protein sequence ID" value="KAB4314329.1"/>
    <property type="molecule type" value="Genomic_DNA"/>
</dbReference>
<dbReference type="InterPro" id="IPR037066">
    <property type="entry name" value="Plug_dom_sf"/>
</dbReference>
<dbReference type="EMBL" id="JAQNVG010000003">
    <property type="protein sequence ID" value="MDC2234717.1"/>
    <property type="molecule type" value="Genomic_DNA"/>
</dbReference>
<dbReference type="Proteomes" id="UP001156218">
    <property type="component" value="Chromosome"/>
</dbReference>
<dbReference type="Pfam" id="PF07715">
    <property type="entry name" value="Plug"/>
    <property type="match status" value="1"/>
</dbReference>
<dbReference type="Pfam" id="PF13715">
    <property type="entry name" value="CarbopepD_reg_2"/>
    <property type="match status" value="1"/>
</dbReference>
<evidence type="ECO:0000313" key="18">
    <source>
        <dbReference type="Proteomes" id="UP000284785"/>
    </source>
</evidence>
<evidence type="ECO:0000256" key="2">
    <source>
        <dbReference type="SAM" id="SignalP"/>
    </source>
</evidence>
<sequence length="1040" mass="116802">MKKYLAIFLLMLVVPLTISAQQTITVTGTVTDTQDEPMIGVNITVKDVAGLGTITDINGNFSIKMEPYHRLVFSYIGYDDVEVLVKEQHTVNVKMKESEASVLDEVVVTGMGAQKKLTVTGAVTNVNVGDLKRFPTSNMSNALAGNVPGIIARQTSGQPGKSTSEFWIRGISTFGASSSAYILVDGFERSSLDELNIEDIESFTVLKDASATAIYGSKGANGVVLITTKRGKAGKINIDAKVETSYNTRTITPEFVDGLSYASLMNEALVTRNLGMAYQPEELELFRTQMDPDFYPNVDWMDLILKNGAWSYRANLNMNGGGNTARYFVSASYTEDQGMYNTDQTLRDDYDTNANYKKWNYRMNVDIDITKSTLLKLGIAGSLAKRNSPGLADNEMLWGMLFGYNPIATPVYYSNGYAPISHRDNVNKLNPWVASTQTGYNEDWQNNVQTNVTLEQNFDFITKGLKFVGRFGYDTDNSNWINRHRQPDLYKANGRRQETGEIIYEKMFSAYDMTQSSGSSGKRREFLDLLLSWERAFGNHHGGVTFRYTQDSEKRTVDIGTDIKNGVSKRNQGLAGRFTYNWNYRYFVDFNFGYTGSENFAPGNQFGFFPAFSLAWNVAEESFVKNNLKWMNMFKIRYSHGKVGNDNIGDNNRFPYLYTIATTGYNSEGKPNYVYNWGFGDYGKSFIGTHYTQMASNGITWEVATKDDLGIDLSLFNDKFTATVDYFHEKRTGIFLTREFLPDITGLESKPKANVGEVKSQGFDGNFALKQKLGEVDMTIRGNITYSKNEVLEKDEENQVYSYLYQKGYRVDQVKGLIAEGLFADYDDIRTSPKQEFGTVQPGDIKYKDVNGDGVVNDNDKVAIGATTTPNLVYGIGASFAWKGIDVNVHFQGAGKSTFPIYGKCVYAFSESDWGNIFKDMISDRWVDSETAAKLGLHANENPNATYPRLTYGENKNNQQTSTYWMRDGRYIRLKNLDIGYTLPKSIVNKLHFNNIRIYIAGSNLITWSKFKTWDPETGNPRGEAYPLTKSVTMGLSVNL</sequence>
<dbReference type="EMBL" id="CP083685">
    <property type="protein sequence ID" value="UYU89309.1"/>
    <property type="molecule type" value="Genomic_DNA"/>
</dbReference>
<dbReference type="Proteomes" id="UP001162960">
    <property type="component" value="Chromosome"/>
</dbReference>
<gene>
    <name evidence="4" type="ORF">BatF92_00350</name>
    <name evidence="12" type="ORF">DW011_02880</name>
    <name evidence="11" type="ORF">DW780_01940</name>
    <name evidence="5" type="ORF">ERS852511_02462</name>
    <name evidence="8" type="ORF">GAN59_07805</name>
    <name evidence="9" type="ORF">GAN91_14170</name>
    <name evidence="7" type="ORF">GAN93_17755</name>
    <name evidence="6" type="ORF">GAO51_08185</name>
    <name evidence="14" type="ORF">KQP59_17825</name>
    <name evidence="13" type="ORF">KQP68_07945</name>
    <name evidence="15" type="ORF">KQP74_15285</name>
    <name evidence="10" type="ORF">PO127_03000</name>
</gene>
<feature type="chain" id="PRO_5002967086" evidence="2">
    <location>
        <begin position="21"/>
        <end position="1040"/>
    </location>
</feature>
<reference evidence="13 24" key="5">
    <citation type="submission" date="2021-06" db="EMBL/GenBank/DDBJ databases">
        <title>Interrogation of the integrated mobile genetic elements in gut-associated Bacteroides with a consensus prediction approach.</title>
        <authorList>
            <person name="Campbell D.E."/>
            <person name="Leigh J.R."/>
            <person name="Kim T."/>
            <person name="England W."/>
            <person name="Whitaker R.J."/>
            <person name="Degnan P.H."/>
        </authorList>
    </citation>
    <scope>NUCLEOTIDE SEQUENCE</scope>
    <source>
        <strain evidence="15">VPI-3443</strain>
        <strain evidence="14">VPI-BTDOT2</strain>
        <strain evidence="13 24">WAL8669</strain>
    </source>
</reference>
<evidence type="ECO:0000313" key="4">
    <source>
        <dbReference type="EMBL" id="BCA48093.1"/>
    </source>
</evidence>
<evidence type="ECO:0000313" key="21">
    <source>
        <dbReference type="Proteomes" id="UP000460317"/>
    </source>
</evidence>
<dbReference type="SUPFAM" id="SSF49464">
    <property type="entry name" value="Carboxypeptidase regulatory domain-like"/>
    <property type="match status" value="1"/>
</dbReference>
<evidence type="ECO:0000313" key="10">
    <source>
        <dbReference type="EMBL" id="MDC2234717.1"/>
    </source>
</evidence>
<dbReference type="EMBL" id="QSJP01000002">
    <property type="protein sequence ID" value="RHD91048.1"/>
    <property type="molecule type" value="Genomic_DNA"/>
</dbReference>
<dbReference type="Proteomes" id="UP000436858">
    <property type="component" value="Unassembled WGS sequence"/>
</dbReference>
<keyword evidence="1" id="KW-0812">Transmembrane</keyword>
<proteinExistence type="inferred from homology"/>
<dbReference type="EMBL" id="QROV01000003">
    <property type="protein sequence ID" value="RHL63763.1"/>
    <property type="molecule type" value="Genomic_DNA"/>
</dbReference>
<evidence type="ECO:0000313" key="12">
    <source>
        <dbReference type="EMBL" id="RHL63763.1"/>
    </source>
</evidence>
<dbReference type="PATRIC" id="fig|818.23.peg.4934"/>
<dbReference type="Proteomes" id="UP000500882">
    <property type="component" value="Chromosome"/>
</dbReference>
<organism evidence="11 18">
    <name type="scientific">Bacteroides thetaiotaomicron</name>
    <dbReference type="NCBI Taxonomy" id="818"/>
    <lineage>
        <taxon>Bacteria</taxon>
        <taxon>Pseudomonadati</taxon>
        <taxon>Bacteroidota</taxon>
        <taxon>Bacteroidia</taxon>
        <taxon>Bacteroidales</taxon>
        <taxon>Bacteroidaceae</taxon>
        <taxon>Bacteroides</taxon>
    </lineage>
</organism>
<dbReference type="InterPro" id="IPR039426">
    <property type="entry name" value="TonB-dep_rcpt-like"/>
</dbReference>
<evidence type="ECO:0000313" key="7">
    <source>
        <dbReference type="EMBL" id="KAB4449922.1"/>
    </source>
</evidence>
<dbReference type="GO" id="GO:0009279">
    <property type="term" value="C:cell outer membrane"/>
    <property type="evidence" value="ECO:0007669"/>
    <property type="project" value="UniProtKB-SubCell"/>
</dbReference>
<comment type="similarity">
    <text evidence="1">Belongs to the TonB-dependent receptor family.</text>
</comment>
<reference evidence="17 18" key="2">
    <citation type="submission" date="2018-08" db="EMBL/GenBank/DDBJ databases">
        <title>A genome reference for cultivated species of the human gut microbiota.</title>
        <authorList>
            <person name="Zou Y."/>
            <person name="Xue W."/>
            <person name="Luo G."/>
        </authorList>
    </citation>
    <scope>NUCLEOTIDE SEQUENCE [LARGE SCALE GENOMIC DNA]</scope>
    <source>
        <strain evidence="12 17">AF37-12</strain>
        <strain evidence="11 18">AM30-26</strain>
    </source>
</reference>
<evidence type="ECO:0000313" key="14">
    <source>
        <dbReference type="EMBL" id="UYU70125.1"/>
    </source>
</evidence>
<dbReference type="EMBL" id="AP022660">
    <property type="protein sequence ID" value="BCA48093.1"/>
    <property type="molecule type" value="Genomic_DNA"/>
</dbReference>
<dbReference type="Proteomes" id="UP001217776">
    <property type="component" value="Unassembled WGS sequence"/>
</dbReference>
<dbReference type="Proteomes" id="UP000460317">
    <property type="component" value="Unassembled WGS sequence"/>
</dbReference>
<dbReference type="DNASU" id="1072986"/>
<dbReference type="EMBL" id="WCRY01000012">
    <property type="protein sequence ID" value="KAB4481419.1"/>
    <property type="molecule type" value="Genomic_DNA"/>
</dbReference>
<dbReference type="Proteomes" id="UP000283616">
    <property type="component" value="Unassembled WGS sequence"/>
</dbReference>
<feature type="signal peptide" evidence="2">
    <location>
        <begin position="1"/>
        <end position="20"/>
    </location>
</feature>
<evidence type="ECO:0000313" key="5">
    <source>
        <dbReference type="EMBL" id="CUP54749.1"/>
    </source>
</evidence>
<keyword evidence="1" id="KW-0472">Membrane</keyword>
<evidence type="ECO:0000313" key="23">
    <source>
        <dbReference type="Proteomes" id="UP000500882"/>
    </source>
</evidence>
<dbReference type="AlphaFoldDB" id="A0A0P0FG34"/>
<reference evidence="10" key="6">
    <citation type="submission" date="2022-10" db="EMBL/GenBank/DDBJ databases">
        <title>Human gut microbiome strain richness.</title>
        <authorList>
            <person name="Chen-Liaw A."/>
        </authorList>
    </citation>
    <scope>NUCLEOTIDE SEQUENCE</scope>
    <source>
        <strain evidence="10">1001283st1_A3_1001283B150304_161114</strain>
    </source>
</reference>